<evidence type="ECO:0000313" key="11">
    <source>
        <dbReference type="Proteomes" id="UP000310636"/>
    </source>
</evidence>
<comment type="similarity">
    <text evidence="7">Belongs to the binding-protein-dependent transport system permease family.</text>
</comment>
<dbReference type="GO" id="GO:0005886">
    <property type="term" value="C:plasma membrane"/>
    <property type="evidence" value="ECO:0007669"/>
    <property type="project" value="UniProtKB-SubCell"/>
</dbReference>
<name>A0A4S4BMQ4_9BACL</name>
<dbReference type="InterPro" id="IPR000515">
    <property type="entry name" value="MetI-like"/>
</dbReference>
<dbReference type="PROSITE" id="PS50928">
    <property type="entry name" value="ABC_TM1"/>
    <property type="match status" value="1"/>
</dbReference>
<dbReference type="GO" id="GO:0055085">
    <property type="term" value="P:transmembrane transport"/>
    <property type="evidence" value="ECO:0007669"/>
    <property type="project" value="InterPro"/>
</dbReference>
<dbReference type="PANTHER" id="PTHR30193:SF37">
    <property type="entry name" value="INNER MEMBRANE ABC TRANSPORTER PERMEASE PROTEIN YCJO"/>
    <property type="match status" value="1"/>
</dbReference>
<organism evidence="10 11">
    <name type="scientific">Cohnella fermenti</name>
    <dbReference type="NCBI Taxonomy" id="2565925"/>
    <lineage>
        <taxon>Bacteria</taxon>
        <taxon>Bacillati</taxon>
        <taxon>Bacillota</taxon>
        <taxon>Bacilli</taxon>
        <taxon>Bacillales</taxon>
        <taxon>Paenibacillaceae</taxon>
        <taxon>Cohnella</taxon>
    </lineage>
</organism>
<evidence type="ECO:0000256" key="6">
    <source>
        <dbReference type="ARBA" id="ARBA00023136"/>
    </source>
</evidence>
<dbReference type="Pfam" id="PF00528">
    <property type="entry name" value="BPD_transp_1"/>
    <property type="match status" value="1"/>
</dbReference>
<keyword evidence="4 7" id="KW-0812">Transmembrane</keyword>
<feature type="compositionally biased region" description="Basic residues" evidence="8">
    <location>
        <begin position="1"/>
        <end position="19"/>
    </location>
</feature>
<evidence type="ECO:0000256" key="4">
    <source>
        <dbReference type="ARBA" id="ARBA00022692"/>
    </source>
</evidence>
<dbReference type="SUPFAM" id="SSF161098">
    <property type="entry name" value="MetI-like"/>
    <property type="match status" value="1"/>
</dbReference>
<dbReference type="InterPro" id="IPR051393">
    <property type="entry name" value="ABC_transporter_permease"/>
</dbReference>
<feature type="region of interest" description="Disordered" evidence="8">
    <location>
        <begin position="1"/>
        <end position="55"/>
    </location>
</feature>
<gene>
    <name evidence="10" type="ORF">E6C55_20145</name>
</gene>
<comment type="subcellular location">
    <subcellularLocation>
        <location evidence="1 7">Cell membrane</location>
        <topology evidence="1 7">Multi-pass membrane protein</topology>
    </subcellularLocation>
</comment>
<protein>
    <submittedName>
        <fullName evidence="10">Sugar ABC transporter permease</fullName>
    </submittedName>
</protein>
<evidence type="ECO:0000256" key="3">
    <source>
        <dbReference type="ARBA" id="ARBA00022475"/>
    </source>
</evidence>
<evidence type="ECO:0000256" key="5">
    <source>
        <dbReference type="ARBA" id="ARBA00022989"/>
    </source>
</evidence>
<dbReference type="Gene3D" id="1.10.3720.10">
    <property type="entry name" value="MetI-like"/>
    <property type="match status" value="1"/>
</dbReference>
<feature type="transmembrane region" description="Helical" evidence="7">
    <location>
        <begin position="261"/>
        <end position="282"/>
    </location>
</feature>
<dbReference type="CDD" id="cd06261">
    <property type="entry name" value="TM_PBP2"/>
    <property type="match status" value="1"/>
</dbReference>
<feature type="transmembrane region" description="Helical" evidence="7">
    <location>
        <begin position="161"/>
        <end position="181"/>
    </location>
</feature>
<keyword evidence="2 7" id="KW-0813">Transport</keyword>
<keyword evidence="6 7" id="KW-0472">Membrane</keyword>
<dbReference type="Proteomes" id="UP000310636">
    <property type="component" value="Unassembled WGS sequence"/>
</dbReference>
<proteinExistence type="inferred from homology"/>
<dbReference type="EMBL" id="SSOB01000027">
    <property type="protein sequence ID" value="THF76088.1"/>
    <property type="molecule type" value="Genomic_DNA"/>
</dbReference>
<evidence type="ECO:0000256" key="2">
    <source>
        <dbReference type="ARBA" id="ARBA00022448"/>
    </source>
</evidence>
<dbReference type="AlphaFoldDB" id="A0A4S4BMQ4"/>
<comment type="caution">
    <text evidence="10">The sequence shown here is derived from an EMBL/GenBank/DDBJ whole genome shotgun (WGS) entry which is preliminary data.</text>
</comment>
<accession>A0A4S4BMQ4</accession>
<evidence type="ECO:0000256" key="1">
    <source>
        <dbReference type="ARBA" id="ARBA00004651"/>
    </source>
</evidence>
<keyword evidence="11" id="KW-1185">Reference proteome</keyword>
<evidence type="ECO:0000256" key="7">
    <source>
        <dbReference type="RuleBase" id="RU363032"/>
    </source>
</evidence>
<dbReference type="PANTHER" id="PTHR30193">
    <property type="entry name" value="ABC TRANSPORTER PERMEASE PROTEIN"/>
    <property type="match status" value="1"/>
</dbReference>
<feature type="transmembrane region" description="Helical" evidence="7">
    <location>
        <begin position="322"/>
        <end position="342"/>
    </location>
</feature>
<keyword evidence="5 7" id="KW-1133">Transmembrane helix</keyword>
<feature type="transmembrane region" description="Helical" evidence="7">
    <location>
        <begin position="128"/>
        <end position="149"/>
    </location>
</feature>
<keyword evidence="3" id="KW-1003">Cell membrane</keyword>
<feature type="transmembrane region" description="Helical" evidence="7">
    <location>
        <begin position="211"/>
        <end position="234"/>
    </location>
</feature>
<evidence type="ECO:0000256" key="8">
    <source>
        <dbReference type="SAM" id="MobiDB-lite"/>
    </source>
</evidence>
<evidence type="ECO:0000313" key="10">
    <source>
        <dbReference type="EMBL" id="THF76088.1"/>
    </source>
</evidence>
<dbReference type="OrthoDB" id="5174895at2"/>
<feature type="transmembrane region" description="Helical" evidence="7">
    <location>
        <begin position="65"/>
        <end position="86"/>
    </location>
</feature>
<evidence type="ECO:0000259" key="9">
    <source>
        <dbReference type="PROSITE" id="PS50928"/>
    </source>
</evidence>
<feature type="domain" description="ABC transmembrane type-1" evidence="9">
    <location>
        <begin position="124"/>
        <end position="338"/>
    </location>
</feature>
<reference evidence="10 11" key="1">
    <citation type="submission" date="2019-04" db="EMBL/GenBank/DDBJ databases">
        <title>Cohnella sp. nov. isolated from preserved vegetables.</title>
        <authorList>
            <person name="Lin S.-Y."/>
            <person name="Hung M.-H."/>
            <person name="Young C.-C."/>
        </authorList>
    </citation>
    <scope>NUCLEOTIDE SEQUENCE [LARGE SCALE GENOMIC DNA]</scope>
    <source>
        <strain evidence="10 11">CC-MHH1044</strain>
    </source>
</reference>
<sequence>MWAGRQVRRATHSRRRPKPRWAEPPPSRRCSKQPINRGTRVWNPGTNGKQREGGSMLKSKRFREVSYAFAIPALLFYCVFFIYPSLQSFYFSMTDWNGMDPHYRFTGLDNFLGLWNDGRFGAAFRNTIRYAVGLTIGQIVFGLLLAVLVNRGRRADNWFRTVFFSPQVISMIAIGYIWSYILDPINGSLNYLLDWLGLSSLQQDWLGSFKLAIWSVTGVSVWQGAGWCMVIFLANLQSVPQEYIEAASMDGATGLQRFRHVILPLLAPAFTITIVTGMIAGLKMFDLVMVMTKGGPGFATESISSIIYNTAFLDNRFGEATAMGIVMFLIILVITAIQLWALNRRGVEA</sequence>
<dbReference type="InterPro" id="IPR035906">
    <property type="entry name" value="MetI-like_sf"/>
</dbReference>